<evidence type="ECO:0000313" key="2">
    <source>
        <dbReference type="Proteomes" id="UP001300096"/>
    </source>
</evidence>
<proteinExistence type="predicted"/>
<sequence>MVVKRSLDSGGERMVEYDTLTFEEIHELVRDYQRLGKFADRFVAILTKNIARPYEDLYRCPNDGTPLKGSLVDDIMVQLCPACGYTAKATPTF</sequence>
<reference evidence="1 2" key="1">
    <citation type="submission" date="2021-06" db="EMBL/GenBank/DDBJ databases">
        <title>Genome-based taxonomic framework of Microbacterium strains isolated from marine environment, the description of four new species and reclassification of four preexisting species.</title>
        <authorList>
            <person name="Lee S.D."/>
            <person name="Kim S.-M."/>
            <person name="Byeon Y.-S."/>
            <person name="Yang H.L."/>
            <person name="Kim I.S."/>
        </authorList>
    </citation>
    <scope>NUCLEOTIDE SEQUENCE [LARGE SCALE GENOMIC DNA]</scope>
    <source>
        <strain evidence="1 2">SSW1-49</strain>
    </source>
</reference>
<dbReference type="RefSeq" id="WP_247630420.1">
    <property type="nucleotide sequence ID" value="NZ_JAHWXN010000001.1"/>
</dbReference>
<comment type="caution">
    <text evidence="1">The sequence shown here is derived from an EMBL/GenBank/DDBJ whole genome shotgun (WGS) entry which is preliminary data.</text>
</comment>
<keyword evidence="2" id="KW-1185">Reference proteome</keyword>
<protein>
    <submittedName>
        <fullName evidence="1">Zf-TFIIB domain-containing protein</fullName>
    </submittedName>
</protein>
<organism evidence="1 2">
    <name type="scientific">Microbacterium croceum</name>
    <dbReference type="NCBI Taxonomy" id="2851645"/>
    <lineage>
        <taxon>Bacteria</taxon>
        <taxon>Bacillati</taxon>
        <taxon>Actinomycetota</taxon>
        <taxon>Actinomycetes</taxon>
        <taxon>Micrococcales</taxon>
        <taxon>Microbacteriaceae</taxon>
        <taxon>Microbacterium</taxon>
    </lineage>
</organism>
<dbReference type="Proteomes" id="UP001300096">
    <property type="component" value="Unassembled WGS sequence"/>
</dbReference>
<name>A0ABT0FGR2_9MICO</name>
<accession>A0ABT0FGR2</accession>
<gene>
    <name evidence="1" type="ORF">KZC51_13260</name>
</gene>
<dbReference type="EMBL" id="JAHWXN010000001">
    <property type="protein sequence ID" value="MCK2037099.1"/>
    <property type="molecule type" value="Genomic_DNA"/>
</dbReference>
<evidence type="ECO:0000313" key="1">
    <source>
        <dbReference type="EMBL" id="MCK2037099.1"/>
    </source>
</evidence>